<feature type="non-terminal residue" evidence="1">
    <location>
        <position position="62"/>
    </location>
</feature>
<organism evidence="1 2">
    <name type="scientific">Mycoplasmopsis edwardii</name>
    <dbReference type="NCBI Taxonomy" id="53558"/>
    <lineage>
        <taxon>Bacteria</taxon>
        <taxon>Bacillati</taxon>
        <taxon>Mycoplasmatota</taxon>
        <taxon>Mycoplasmoidales</taxon>
        <taxon>Metamycoplasmataceae</taxon>
        <taxon>Mycoplasmopsis</taxon>
    </lineage>
</organism>
<proteinExistence type="predicted"/>
<keyword evidence="2" id="KW-1185">Reference proteome</keyword>
<accession>A0A3B0QEA8</accession>
<gene>
    <name evidence="1" type="ORF">NCTC10132_01312</name>
</gene>
<protein>
    <submittedName>
        <fullName evidence="1">Uncharacterized protein</fullName>
    </submittedName>
</protein>
<reference evidence="2" key="1">
    <citation type="submission" date="2018-06" db="EMBL/GenBank/DDBJ databases">
        <authorList>
            <consortium name="Pathogen Informatics"/>
        </authorList>
    </citation>
    <scope>NUCLEOTIDE SEQUENCE [LARGE SCALE GENOMIC DNA]</scope>
    <source>
        <strain evidence="2">NCTC10132</strain>
    </source>
</reference>
<evidence type="ECO:0000313" key="2">
    <source>
        <dbReference type="Proteomes" id="UP000257559"/>
    </source>
</evidence>
<dbReference type="EMBL" id="LS991951">
    <property type="protein sequence ID" value="SYV97941.1"/>
    <property type="molecule type" value="Genomic_DNA"/>
</dbReference>
<sequence>MYEKEHLASKQYQEIFNNSLNANENSNLGLELKSIDEIKENQKNKLEDLKNNFKKTYGYSTW</sequence>
<dbReference type="KEGG" id="medw:NCTC10132_01312"/>
<dbReference type="AlphaFoldDB" id="A0A3B0QEA8"/>
<name>A0A3B0QEA8_9BACT</name>
<evidence type="ECO:0000313" key="1">
    <source>
        <dbReference type="EMBL" id="SYV97941.1"/>
    </source>
</evidence>
<dbReference type="Proteomes" id="UP000257559">
    <property type="component" value="Chromosome"/>
</dbReference>